<name>A0A6N6N753_9BACT</name>
<reference evidence="1 2" key="1">
    <citation type="journal article" date="2017" name="Int. J. Syst. Evol. Microbiol.">
        <title>Desulfovibrio senegalensis sp. nov., a mesophilic sulfate reducer isolated from marine sediment.</title>
        <authorList>
            <person name="Thioye A."/>
            <person name="Gam Z.B.A."/>
            <person name="Mbengue M."/>
            <person name="Cayol J.L."/>
            <person name="Joseph-Bartoli M."/>
            <person name="Toure-Kane C."/>
            <person name="Labat M."/>
        </authorList>
    </citation>
    <scope>NUCLEOTIDE SEQUENCE [LARGE SCALE GENOMIC DNA]</scope>
    <source>
        <strain evidence="1 2">DSM 101509</strain>
    </source>
</reference>
<accession>A0A6N6N753</accession>
<dbReference type="AlphaFoldDB" id="A0A6N6N753"/>
<dbReference type="RefSeq" id="WP_151149923.1">
    <property type="nucleotide sequence ID" value="NZ_WAIE01000001.1"/>
</dbReference>
<comment type="caution">
    <text evidence="1">The sequence shown here is derived from an EMBL/GenBank/DDBJ whole genome shotgun (WGS) entry which is preliminary data.</text>
</comment>
<evidence type="ECO:0000313" key="2">
    <source>
        <dbReference type="Proteomes" id="UP000438699"/>
    </source>
</evidence>
<keyword evidence="2" id="KW-1185">Reference proteome</keyword>
<dbReference type="Proteomes" id="UP000438699">
    <property type="component" value="Unassembled WGS sequence"/>
</dbReference>
<evidence type="ECO:0000313" key="1">
    <source>
        <dbReference type="EMBL" id="KAB1443551.1"/>
    </source>
</evidence>
<sequence length="258" mass="29627">MASNTDGTASTFALSRTSSDYLAKLAASDKQSHPKPIDNGRWSRWLRGLRGVEAKIVSALDGLWPGTADIFTYGPPVNGDYLAPAIWEDWHYELFARDLDQEDNPPLWAAMSGDRNKILTGFKAVAATSWISWTPSKLDSNELYKTSFDYHEVMQTEKDKALLQNSIKAYPDNPNTWNWWCPEEYHFSNFEALSEFLWSYIEDYENIDPLLILTCMLSVQNYEFDKLDKDYRIQMQSKLNGHGLTLDEILETIKLTTE</sequence>
<organism evidence="1 2">
    <name type="scientific">Pseudodesulfovibrio senegalensis</name>
    <dbReference type="NCBI Taxonomy" id="1721087"/>
    <lineage>
        <taxon>Bacteria</taxon>
        <taxon>Pseudomonadati</taxon>
        <taxon>Thermodesulfobacteriota</taxon>
        <taxon>Desulfovibrionia</taxon>
        <taxon>Desulfovibrionales</taxon>
        <taxon>Desulfovibrionaceae</taxon>
    </lineage>
</organism>
<protein>
    <submittedName>
        <fullName evidence="1">Uncharacterized protein</fullName>
    </submittedName>
</protein>
<dbReference type="EMBL" id="WAIE01000001">
    <property type="protein sequence ID" value="KAB1443551.1"/>
    <property type="molecule type" value="Genomic_DNA"/>
</dbReference>
<proteinExistence type="predicted"/>
<gene>
    <name evidence="1" type="ORF">F8A88_04710</name>
</gene>